<sequence>MLIAIALLVFTVFFILAYLALTAFMPVRGPVEIRLKALENFAGSRTDIDHELGKPFKERVLAPITGNLATAVNRLAPVSVKKMVADRLAMAGGFGGLGVEEFLLFCIILAIALPIVIGILAQMLKVPVGKTIALAIIAGAIGLVVPFAMLSKKIVQRKLSIQRDLPDVLDLLTVSVEAGLSFDGALAKLSEKMKGALVDEFIRLLQEIRMGIPRRDALTSMGLRCDVPDVSLFTTSLVQADQLGVGIGNVLRVQSVSMREKRRQRCEERAMKAPIKMMLPLVLFIFPTIFIVLLGPAVIQIMAAFMDR</sequence>
<reference evidence="8" key="1">
    <citation type="submission" date="2019-08" db="EMBL/GenBank/DDBJ databases">
        <authorList>
            <person name="Kucharzyk K."/>
            <person name="Murdoch R.W."/>
            <person name="Higgins S."/>
            <person name="Loffler F."/>
        </authorList>
    </citation>
    <scope>NUCLEOTIDE SEQUENCE</scope>
</reference>
<comment type="subcellular location">
    <subcellularLocation>
        <location evidence="1">Cell membrane</location>
        <topology evidence="1">Multi-pass membrane protein</topology>
    </subcellularLocation>
</comment>
<dbReference type="InterPro" id="IPR018076">
    <property type="entry name" value="T2SS_GspF_dom"/>
</dbReference>
<feature type="transmembrane region" description="Helical" evidence="6">
    <location>
        <begin position="132"/>
        <end position="150"/>
    </location>
</feature>
<organism evidence="8">
    <name type="scientific">bioreactor metagenome</name>
    <dbReference type="NCBI Taxonomy" id="1076179"/>
    <lineage>
        <taxon>unclassified sequences</taxon>
        <taxon>metagenomes</taxon>
        <taxon>ecological metagenomes</taxon>
    </lineage>
</organism>
<dbReference type="GO" id="GO:0005886">
    <property type="term" value="C:plasma membrane"/>
    <property type="evidence" value="ECO:0007669"/>
    <property type="project" value="UniProtKB-SubCell"/>
</dbReference>
<evidence type="ECO:0000259" key="7">
    <source>
        <dbReference type="Pfam" id="PF00482"/>
    </source>
</evidence>
<gene>
    <name evidence="8" type="ORF">SDC9_104936</name>
</gene>
<evidence type="ECO:0000256" key="4">
    <source>
        <dbReference type="ARBA" id="ARBA00022989"/>
    </source>
</evidence>
<dbReference type="EMBL" id="VSSQ01016598">
    <property type="protein sequence ID" value="MPM58107.1"/>
    <property type="molecule type" value="Genomic_DNA"/>
</dbReference>
<evidence type="ECO:0000313" key="8">
    <source>
        <dbReference type="EMBL" id="MPM58107.1"/>
    </source>
</evidence>
<feature type="transmembrane region" description="Helical" evidence="6">
    <location>
        <begin position="281"/>
        <end position="306"/>
    </location>
</feature>
<name>A0A645AY63_9ZZZZ</name>
<keyword evidence="2" id="KW-1003">Cell membrane</keyword>
<evidence type="ECO:0000256" key="5">
    <source>
        <dbReference type="ARBA" id="ARBA00023136"/>
    </source>
</evidence>
<evidence type="ECO:0000256" key="6">
    <source>
        <dbReference type="SAM" id="Phobius"/>
    </source>
</evidence>
<feature type="transmembrane region" description="Helical" evidence="6">
    <location>
        <begin position="6"/>
        <end position="27"/>
    </location>
</feature>
<evidence type="ECO:0000256" key="1">
    <source>
        <dbReference type="ARBA" id="ARBA00004651"/>
    </source>
</evidence>
<dbReference type="PANTHER" id="PTHR35007">
    <property type="entry name" value="INTEGRAL MEMBRANE PROTEIN-RELATED"/>
    <property type="match status" value="1"/>
</dbReference>
<dbReference type="Pfam" id="PF00482">
    <property type="entry name" value="T2SSF"/>
    <property type="match status" value="1"/>
</dbReference>
<keyword evidence="4 6" id="KW-1133">Transmembrane helix</keyword>
<evidence type="ECO:0000256" key="2">
    <source>
        <dbReference type="ARBA" id="ARBA00022475"/>
    </source>
</evidence>
<protein>
    <recommendedName>
        <fullName evidence="7">Type II secretion system protein GspF domain-containing protein</fullName>
    </recommendedName>
</protein>
<dbReference type="PANTHER" id="PTHR35007:SF2">
    <property type="entry name" value="PILUS ASSEMBLE PROTEIN"/>
    <property type="match status" value="1"/>
</dbReference>
<feature type="transmembrane region" description="Helical" evidence="6">
    <location>
        <begin position="102"/>
        <end position="120"/>
    </location>
</feature>
<dbReference type="AlphaFoldDB" id="A0A645AY63"/>
<keyword evidence="5 6" id="KW-0472">Membrane</keyword>
<accession>A0A645AY63</accession>
<proteinExistence type="predicted"/>
<comment type="caution">
    <text evidence="8">The sequence shown here is derived from an EMBL/GenBank/DDBJ whole genome shotgun (WGS) entry which is preliminary data.</text>
</comment>
<feature type="domain" description="Type II secretion system protein GspF" evidence="7">
    <location>
        <begin position="169"/>
        <end position="294"/>
    </location>
</feature>
<evidence type="ECO:0000256" key="3">
    <source>
        <dbReference type="ARBA" id="ARBA00022692"/>
    </source>
</evidence>
<keyword evidence="3 6" id="KW-0812">Transmembrane</keyword>